<dbReference type="PANTHER" id="PTHR34218:SF4">
    <property type="entry name" value="ACYL-HOMOSERINE LACTONE ACYLASE QUIP"/>
    <property type="match status" value="1"/>
</dbReference>
<evidence type="ECO:0000313" key="7">
    <source>
        <dbReference type="EMBL" id="RDI58809.1"/>
    </source>
</evidence>
<sequence length="809" mass="89021">MKTLSRTARALPFAGALLASTALPALAEMSSAVRTTSHEVKGLQAPAEILVDFWGISHIYTANQHDAFFMQGYNAARDRLWQIDLWRKRGLGQLAKDFGPSYVDQDRAARMFLYRGDMDKEWASYGPNAKTYTEAFVEGVNAFVQEVRDGTRPAPVEFKIAGTQPDLWKPEDVVRIRSHGLTRNVVSEVRRAQVACAAGLDADRLRTKFEPDWQTSVPAGLDPCSIPKDVLKDYELGTKDVSFAMPQKKASLDSHEEFLNEAMANVDRIGSNNWVVSGSRTATGRPILANDPHRAHGVPSLRYIVHLNAPGMSVIGAGEPALPGISIGHNGKIAFGLTIFAIDQEDLYVYELNPSNPGQYKFRDGWEDMKKVTETIEVKGEQPRQVELLFTRHGPVLAKDDAKQRAFAMRSVWFDPGTSAYFGSSDYMTAQNWDGFLEAMNRWGAPSENQVYADTDGNIGWIPGGLTPKRVSYDGLMPVPGDGRYEWEGFIPLSDLPKEFNPSQGFFATANQNNLPPDYPIKDRKIGFDQWADPSRFQRITKVLQSKPKFTLADAMDLQNDDTSEIALRLIALLKPLQATDEKQKAALALLQNWDGRETADSAAAALFEVWSSKHLGRATIAATTPEAARPIIGNGSLSAVVDYLEKPDQALGADQSAARDKVLLQSLSAAADEVSKQLGDDMAQWKWGNLHQAEFNHALKPLADKATQAQMTVGPLAMGGGNNVPHAAGYNLSTFKVTSGASFRMVLDVGNWDDSRAINTPGQSGNPYSPHYRDLASLWATGDYVPLLYSREAVEDAASERLQLTPRK</sequence>
<reference evidence="7 8" key="1">
    <citation type="submission" date="2018-07" db="EMBL/GenBank/DDBJ databases">
        <title>Genomic Encyclopedia of Type Strains, Phase IV (KMG-IV): sequencing the most valuable type-strain genomes for metagenomic binning, comparative biology and taxonomic classification.</title>
        <authorList>
            <person name="Goeker M."/>
        </authorList>
    </citation>
    <scope>NUCLEOTIDE SEQUENCE [LARGE SCALE GENOMIC DNA]</scope>
    <source>
        <strain evidence="7 8">DSM 14364</strain>
    </source>
</reference>
<dbReference type="GO" id="GO:0016811">
    <property type="term" value="F:hydrolase activity, acting on carbon-nitrogen (but not peptide) bonds, in linear amides"/>
    <property type="evidence" value="ECO:0007669"/>
    <property type="project" value="InterPro"/>
</dbReference>
<dbReference type="PIRSF" id="PIRSF001227">
    <property type="entry name" value="Pen_acylase"/>
    <property type="match status" value="1"/>
</dbReference>
<dbReference type="GO" id="GO:0017000">
    <property type="term" value="P:antibiotic biosynthetic process"/>
    <property type="evidence" value="ECO:0007669"/>
    <property type="project" value="InterPro"/>
</dbReference>
<dbReference type="Pfam" id="PF01804">
    <property type="entry name" value="Penicil_amidase"/>
    <property type="match status" value="1"/>
</dbReference>
<dbReference type="InterPro" id="IPR014395">
    <property type="entry name" value="Pen/GL7ACA/AHL_acylase"/>
</dbReference>
<keyword evidence="6" id="KW-0732">Signal</keyword>
<feature type="active site" description="Nucleophile" evidence="4">
    <location>
        <position position="271"/>
    </location>
</feature>
<comment type="similarity">
    <text evidence="1">Belongs to the peptidase S45 family.</text>
</comment>
<protein>
    <submittedName>
        <fullName evidence="7">Penicillin amidase</fullName>
    </submittedName>
</protein>
<keyword evidence="5" id="KW-0479">Metal-binding</keyword>
<dbReference type="OrthoDB" id="9760084at2"/>
<dbReference type="AlphaFoldDB" id="A0A370HJX6"/>
<dbReference type="InterPro" id="IPR029055">
    <property type="entry name" value="Ntn_hydrolases_N"/>
</dbReference>
<dbReference type="InterPro" id="IPR002692">
    <property type="entry name" value="S45"/>
</dbReference>
<dbReference type="Gene3D" id="3.60.20.10">
    <property type="entry name" value="Glutamine Phosphoribosylpyrophosphate, subunit 1, domain 1"/>
    <property type="match status" value="1"/>
</dbReference>
<name>A0A370HJX6_9HYPH</name>
<proteinExistence type="inferred from homology"/>
<evidence type="ECO:0000256" key="2">
    <source>
        <dbReference type="ARBA" id="ARBA00022801"/>
    </source>
</evidence>
<dbReference type="Gene3D" id="1.10.1400.10">
    <property type="match status" value="1"/>
</dbReference>
<comment type="cofactor">
    <cofactor evidence="5">
        <name>Ca(2+)</name>
        <dbReference type="ChEBI" id="CHEBI:29108"/>
    </cofactor>
    <text evidence="5">Binds 1 Ca(2+) ion per dimer.</text>
</comment>
<keyword evidence="2" id="KW-0378">Hydrolase</keyword>
<dbReference type="InterPro" id="IPR043147">
    <property type="entry name" value="Penicillin_amidase_A-knob"/>
</dbReference>
<dbReference type="Proteomes" id="UP000254925">
    <property type="component" value="Unassembled WGS sequence"/>
</dbReference>
<evidence type="ECO:0000256" key="5">
    <source>
        <dbReference type="PIRSR" id="PIRSR001227-2"/>
    </source>
</evidence>
<gene>
    <name evidence="7" type="ORF">DES45_105334</name>
</gene>
<keyword evidence="5" id="KW-0106">Calcium</keyword>
<feature type="binding site" evidence="5">
    <location>
        <position position="346"/>
    </location>
    <ligand>
        <name>Ca(2+)</name>
        <dbReference type="ChEBI" id="CHEBI:29108"/>
    </ligand>
</feature>
<keyword evidence="8" id="KW-1185">Reference proteome</keyword>
<evidence type="ECO:0000256" key="4">
    <source>
        <dbReference type="PIRSR" id="PIRSR001227-1"/>
    </source>
</evidence>
<keyword evidence="3" id="KW-0865">Zymogen</keyword>
<feature type="binding site" evidence="5">
    <location>
        <position position="343"/>
    </location>
    <ligand>
        <name>Ca(2+)</name>
        <dbReference type="ChEBI" id="CHEBI:29108"/>
    </ligand>
</feature>
<dbReference type="InterPro" id="IPR023343">
    <property type="entry name" value="Penicillin_amidase_dom1"/>
</dbReference>
<evidence type="ECO:0000256" key="1">
    <source>
        <dbReference type="ARBA" id="ARBA00006586"/>
    </source>
</evidence>
<dbReference type="Gene3D" id="1.10.439.10">
    <property type="entry name" value="Penicillin Amidohydrolase, domain 1"/>
    <property type="match status" value="1"/>
</dbReference>
<accession>A0A370HJX6</accession>
<dbReference type="GO" id="GO:0046872">
    <property type="term" value="F:metal ion binding"/>
    <property type="evidence" value="ECO:0007669"/>
    <property type="project" value="UniProtKB-KW"/>
</dbReference>
<comment type="caution">
    <text evidence="7">The sequence shown here is derived from an EMBL/GenBank/DDBJ whole genome shotgun (WGS) entry which is preliminary data.</text>
</comment>
<dbReference type="InterPro" id="IPR043146">
    <property type="entry name" value="Penicillin_amidase_N_B-knob"/>
</dbReference>
<evidence type="ECO:0000256" key="3">
    <source>
        <dbReference type="ARBA" id="ARBA00023145"/>
    </source>
</evidence>
<evidence type="ECO:0000313" key="8">
    <source>
        <dbReference type="Proteomes" id="UP000254925"/>
    </source>
</evidence>
<dbReference type="RefSeq" id="WP_114770924.1">
    <property type="nucleotide sequence ID" value="NZ_QQBB01000005.1"/>
</dbReference>
<dbReference type="Gene3D" id="2.30.120.10">
    <property type="match status" value="1"/>
</dbReference>
<dbReference type="SUPFAM" id="SSF56235">
    <property type="entry name" value="N-terminal nucleophile aminohydrolases (Ntn hydrolases)"/>
    <property type="match status" value="1"/>
</dbReference>
<dbReference type="CDD" id="cd03747">
    <property type="entry name" value="Ntn_PGA_like"/>
    <property type="match status" value="1"/>
</dbReference>
<dbReference type="PANTHER" id="PTHR34218">
    <property type="entry name" value="PEPTIDASE S45 PENICILLIN AMIDASE"/>
    <property type="match status" value="1"/>
</dbReference>
<dbReference type="EMBL" id="QQBB01000005">
    <property type="protein sequence ID" value="RDI58809.1"/>
    <property type="molecule type" value="Genomic_DNA"/>
</dbReference>
<feature type="chain" id="PRO_5016861084" evidence="6">
    <location>
        <begin position="28"/>
        <end position="809"/>
    </location>
</feature>
<evidence type="ECO:0000256" key="6">
    <source>
        <dbReference type="SAM" id="SignalP"/>
    </source>
</evidence>
<feature type="signal peptide" evidence="6">
    <location>
        <begin position="1"/>
        <end position="27"/>
    </location>
</feature>
<organism evidence="7 8">
    <name type="scientific">Microvirga subterranea</name>
    <dbReference type="NCBI Taxonomy" id="186651"/>
    <lineage>
        <taxon>Bacteria</taxon>
        <taxon>Pseudomonadati</taxon>
        <taxon>Pseudomonadota</taxon>
        <taxon>Alphaproteobacteria</taxon>
        <taxon>Hyphomicrobiales</taxon>
        <taxon>Methylobacteriaceae</taxon>
        <taxon>Microvirga</taxon>
    </lineage>
</organism>